<feature type="transmembrane region" description="Helical" evidence="9">
    <location>
        <begin position="13"/>
        <end position="46"/>
    </location>
</feature>
<comment type="pathway">
    <text evidence="9">Protein modification; lipoprotein biosynthesis (N-acyl transfer).</text>
</comment>
<dbReference type="UniPathway" id="UPA00666"/>
<feature type="transmembrane region" description="Helical" evidence="9">
    <location>
        <begin position="87"/>
        <end position="109"/>
    </location>
</feature>
<dbReference type="Proteomes" id="UP000291130">
    <property type="component" value="Chromosome"/>
</dbReference>
<dbReference type="OrthoDB" id="9804277at2"/>
<dbReference type="AlphaFoldDB" id="A0A411MPC0"/>
<dbReference type="PANTHER" id="PTHR38686">
    <property type="entry name" value="APOLIPOPROTEIN N-ACYLTRANSFERASE"/>
    <property type="match status" value="1"/>
</dbReference>
<name>A0A411MPC0_9PSED</name>
<dbReference type="InterPro" id="IPR036526">
    <property type="entry name" value="C-N_Hydrolase_sf"/>
</dbReference>
<feature type="domain" description="CN hydrolase" evidence="10">
    <location>
        <begin position="230"/>
        <end position="469"/>
    </location>
</feature>
<comment type="catalytic activity">
    <reaction evidence="9">
        <text>N-terminal S-1,2-diacyl-sn-glyceryl-L-cysteinyl-[lipoprotein] + a glycerophospholipid = N-acyl-S-1,2-diacyl-sn-glyceryl-L-cysteinyl-[lipoprotein] + a 2-acyl-sn-glycero-3-phospholipid + H(+)</text>
        <dbReference type="Rhea" id="RHEA:48228"/>
        <dbReference type="Rhea" id="RHEA-COMP:14681"/>
        <dbReference type="Rhea" id="RHEA-COMP:14684"/>
        <dbReference type="ChEBI" id="CHEBI:15378"/>
        <dbReference type="ChEBI" id="CHEBI:136912"/>
        <dbReference type="ChEBI" id="CHEBI:140656"/>
        <dbReference type="ChEBI" id="CHEBI:140657"/>
        <dbReference type="ChEBI" id="CHEBI:140660"/>
        <dbReference type="EC" id="2.3.1.269"/>
    </reaction>
</comment>
<dbReference type="InterPro" id="IPR003010">
    <property type="entry name" value="C-N_Hydrolase"/>
</dbReference>
<dbReference type="Gene3D" id="3.60.110.10">
    <property type="entry name" value="Carbon-nitrogen hydrolase"/>
    <property type="match status" value="1"/>
</dbReference>
<keyword evidence="5 9" id="KW-0812">Transmembrane</keyword>
<dbReference type="InterPro" id="IPR004563">
    <property type="entry name" value="Apolipo_AcylTrfase"/>
</dbReference>
<evidence type="ECO:0000256" key="5">
    <source>
        <dbReference type="ARBA" id="ARBA00022692"/>
    </source>
</evidence>
<evidence type="ECO:0000256" key="6">
    <source>
        <dbReference type="ARBA" id="ARBA00022989"/>
    </source>
</evidence>
<dbReference type="EMBL" id="CP035952">
    <property type="protein sequence ID" value="QBF28633.1"/>
    <property type="molecule type" value="Genomic_DNA"/>
</dbReference>
<dbReference type="RefSeq" id="WP_130266418.1">
    <property type="nucleotide sequence ID" value="NZ_CP035952.1"/>
</dbReference>
<evidence type="ECO:0000256" key="3">
    <source>
        <dbReference type="ARBA" id="ARBA00022475"/>
    </source>
</evidence>
<dbReference type="EC" id="2.3.1.269" evidence="9"/>
<evidence type="ECO:0000313" key="11">
    <source>
        <dbReference type="EMBL" id="QBF28633.1"/>
    </source>
</evidence>
<gene>
    <name evidence="9 11" type="primary">lnt</name>
    <name evidence="11" type="ORF">EXN22_24200</name>
</gene>
<comment type="subcellular location">
    <subcellularLocation>
        <location evidence="1 9">Cell membrane</location>
        <topology evidence="1 9">Multi-pass membrane protein</topology>
    </subcellularLocation>
</comment>
<keyword evidence="6 9" id="KW-1133">Transmembrane helix</keyword>
<comment type="function">
    <text evidence="9">Catalyzes the phospholipid dependent N-acylation of the N-terminal cysteine of apolipoprotein, the last step in lipoprotein maturation.</text>
</comment>
<feature type="transmembrane region" description="Helical" evidence="9">
    <location>
        <begin position="479"/>
        <end position="497"/>
    </location>
</feature>
<feature type="transmembrane region" description="Helical" evidence="9">
    <location>
        <begin position="194"/>
        <end position="212"/>
    </location>
</feature>
<dbReference type="GO" id="GO:0016410">
    <property type="term" value="F:N-acyltransferase activity"/>
    <property type="evidence" value="ECO:0007669"/>
    <property type="project" value="UniProtKB-UniRule"/>
</dbReference>
<keyword evidence="12" id="KW-1185">Reference proteome</keyword>
<dbReference type="NCBIfam" id="TIGR00546">
    <property type="entry name" value="lnt"/>
    <property type="match status" value="1"/>
</dbReference>
<dbReference type="GO" id="GO:0042158">
    <property type="term" value="P:lipoprotein biosynthetic process"/>
    <property type="evidence" value="ECO:0007669"/>
    <property type="project" value="UniProtKB-UniRule"/>
</dbReference>
<proteinExistence type="inferred from homology"/>
<sequence length="505" mass="55754">MRWITRPGWPGNLLAVAAGAITTLALAPFDIWPLALLAAGLFYLGLRELSPRQALGRGWCFGFGLYAAGTSWIYVSINTYGGATPLLAIGLLLAFFAAIAWFFALPAWLWARWLRRNEAPLADALCFAALWVGQEAFRGWFLTGFPWLYSGYSQLDGPLSGLAPLGGMWLISFCLALCAALLCNLQRLRARKSFLAVAVVLLLAPWAIGLALKHHAWTSPAGKPLSVAALQGNVEQELKWNPEHVNAQLALYRDMSFSSKPVDLLVWPETAVPILKDQAEGYLDMMGSFAAERNTALITGVPVREVVHQQRRYYNGITVTGEGDGTYLKQKLVPFGEYVPLQDMLRGLIAFFDLPMSDFARGPADQPLLQAKGYQIAPYICYEVVYPEFAASLAARSDLLLTISNDTWFGTSIGPLQHLQMAQMRALEAGRWMIRATNNGVTGLIDPFGRITAQIPQFERGILYGEVVPMQQLTPYLQWRSWPLVILCTALLGWALLASRIAKTV</sequence>
<protein>
    <recommendedName>
        <fullName evidence="9">Apolipoprotein N-acyltransferase</fullName>
        <shortName evidence="9">ALP N-acyltransferase</shortName>
        <ecNumber evidence="9">2.3.1.269</ecNumber>
    </recommendedName>
</protein>
<dbReference type="GO" id="GO:0005886">
    <property type="term" value="C:plasma membrane"/>
    <property type="evidence" value="ECO:0007669"/>
    <property type="project" value="UniProtKB-SubCell"/>
</dbReference>
<accession>A0A411MPC0</accession>
<keyword evidence="3 9" id="KW-1003">Cell membrane</keyword>
<organism evidence="11 12">
    <name type="scientific">Pseudomonas tructae</name>
    <dbReference type="NCBI Taxonomy" id="2518644"/>
    <lineage>
        <taxon>Bacteria</taxon>
        <taxon>Pseudomonadati</taxon>
        <taxon>Pseudomonadota</taxon>
        <taxon>Gammaproteobacteria</taxon>
        <taxon>Pseudomonadales</taxon>
        <taxon>Pseudomonadaceae</taxon>
        <taxon>Pseudomonas</taxon>
    </lineage>
</organism>
<evidence type="ECO:0000259" key="10">
    <source>
        <dbReference type="PROSITE" id="PS50263"/>
    </source>
</evidence>
<feature type="transmembrane region" description="Helical" evidence="9">
    <location>
        <begin position="161"/>
        <end position="182"/>
    </location>
</feature>
<dbReference type="SUPFAM" id="SSF56317">
    <property type="entry name" value="Carbon-nitrogen hydrolase"/>
    <property type="match status" value="1"/>
</dbReference>
<dbReference type="Pfam" id="PF00795">
    <property type="entry name" value="CN_hydrolase"/>
    <property type="match status" value="1"/>
</dbReference>
<keyword evidence="11" id="KW-0449">Lipoprotein</keyword>
<evidence type="ECO:0000256" key="9">
    <source>
        <dbReference type="HAMAP-Rule" id="MF_01148"/>
    </source>
</evidence>
<dbReference type="KEGG" id="ptk:EXN22_24200"/>
<evidence type="ECO:0000256" key="4">
    <source>
        <dbReference type="ARBA" id="ARBA00022679"/>
    </source>
</evidence>
<keyword evidence="4 9" id="KW-0808">Transferase</keyword>
<keyword evidence="7 9" id="KW-0472">Membrane</keyword>
<evidence type="ECO:0000256" key="7">
    <source>
        <dbReference type="ARBA" id="ARBA00023136"/>
    </source>
</evidence>
<dbReference type="PANTHER" id="PTHR38686:SF1">
    <property type="entry name" value="APOLIPOPROTEIN N-ACYLTRANSFERASE"/>
    <property type="match status" value="1"/>
</dbReference>
<evidence type="ECO:0000313" key="12">
    <source>
        <dbReference type="Proteomes" id="UP000291130"/>
    </source>
</evidence>
<comment type="similarity">
    <text evidence="2 9">Belongs to the CN hydrolase family. Apolipoprotein N-acyltransferase subfamily.</text>
</comment>
<evidence type="ECO:0000256" key="2">
    <source>
        <dbReference type="ARBA" id="ARBA00010065"/>
    </source>
</evidence>
<dbReference type="InterPro" id="IPR045378">
    <property type="entry name" value="LNT_N"/>
</dbReference>
<dbReference type="PROSITE" id="PS50263">
    <property type="entry name" value="CN_HYDROLASE"/>
    <property type="match status" value="1"/>
</dbReference>
<reference evidence="11 12" key="1">
    <citation type="submission" date="2019-02" db="EMBL/GenBank/DDBJ databases">
        <title>Complete genome sequence of Pseudomonas sp. SNU WT1 isolated from rainbow trout.</title>
        <authorList>
            <person name="Oh W.T."/>
            <person name="Park S.C."/>
        </authorList>
    </citation>
    <scope>NUCLEOTIDE SEQUENCE [LARGE SCALE GENOMIC DNA]</scope>
    <source>
        <strain evidence="11 12">SNU WT1</strain>
    </source>
</reference>
<dbReference type="HAMAP" id="MF_01148">
    <property type="entry name" value="Lnt"/>
    <property type="match status" value="1"/>
</dbReference>
<feature type="transmembrane region" description="Helical" evidence="9">
    <location>
        <begin position="58"/>
        <end position="75"/>
    </location>
</feature>
<keyword evidence="8 9" id="KW-0012">Acyltransferase</keyword>
<dbReference type="CDD" id="cd07571">
    <property type="entry name" value="ALP_N-acyl_transferase"/>
    <property type="match status" value="1"/>
</dbReference>
<evidence type="ECO:0000256" key="8">
    <source>
        <dbReference type="ARBA" id="ARBA00023315"/>
    </source>
</evidence>
<dbReference type="Pfam" id="PF20154">
    <property type="entry name" value="LNT_N"/>
    <property type="match status" value="1"/>
</dbReference>
<evidence type="ECO:0000256" key="1">
    <source>
        <dbReference type="ARBA" id="ARBA00004651"/>
    </source>
</evidence>